<keyword evidence="2" id="KW-0479">Metal-binding</keyword>
<dbReference type="NCBIfam" id="NF006053">
    <property type="entry name" value="PRK08201.1"/>
    <property type="match status" value="1"/>
</dbReference>
<dbReference type="Gene3D" id="3.30.70.360">
    <property type="match status" value="1"/>
</dbReference>
<dbReference type="NCBIfam" id="NF006579">
    <property type="entry name" value="PRK09104.1"/>
    <property type="match status" value="1"/>
</dbReference>
<accession>A0A1G7UG13</accession>
<reference evidence="5 6" key="1">
    <citation type="submission" date="2016-10" db="EMBL/GenBank/DDBJ databases">
        <authorList>
            <person name="de Groot N.N."/>
        </authorList>
    </citation>
    <scope>NUCLEOTIDE SEQUENCE [LARGE SCALE GENOMIC DNA]</scope>
    <source>
        <strain evidence="5 6">DSM 25584</strain>
    </source>
</reference>
<dbReference type="STRING" id="1082479.SAMN05216241_1141"/>
<evidence type="ECO:0000256" key="2">
    <source>
        <dbReference type="ARBA" id="ARBA00022723"/>
    </source>
</evidence>
<evidence type="ECO:0000256" key="1">
    <source>
        <dbReference type="ARBA" id="ARBA00022670"/>
    </source>
</evidence>
<dbReference type="AlphaFoldDB" id="A0A1G7UG13"/>
<dbReference type="Proteomes" id="UP000199415">
    <property type="component" value="Unassembled WGS sequence"/>
</dbReference>
<dbReference type="SUPFAM" id="SSF53187">
    <property type="entry name" value="Zn-dependent exopeptidases"/>
    <property type="match status" value="1"/>
</dbReference>
<name>A0A1G7UG13_9PROT</name>
<keyword evidence="3" id="KW-0378">Hydrolase</keyword>
<evidence type="ECO:0000256" key="3">
    <source>
        <dbReference type="ARBA" id="ARBA00022801"/>
    </source>
</evidence>
<dbReference type="Pfam" id="PF01546">
    <property type="entry name" value="Peptidase_M20"/>
    <property type="match status" value="1"/>
</dbReference>
<feature type="domain" description="Peptidase M20 dimerisation" evidence="4">
    <location>
        <begin position="209"/>
        <end position="354"/>
    </location>
</feature>
<sequence>MSDLDRVLARVDADFEAALERWTDFLRIPSISTDPAHNADTRRAAQWLAEQLRELGFDASVRDTPGHPMVVAHHPGPGGDAPHLLYYGHYDVQPPDPVEEWDSGPFEPTIVEGPHGRRMVARGAVDDKGQLMTFVEAFRAWQAEHGTLPVQVTAFFEGEEESGSPSLKPFLEQHKQELGADVCVISDTGSWDVETPALTTQLRGLLYTELVVDAPDHDLHSGLYGGAVPNPLNALGRILGQLHDDQGRIAIPGFYDAVVEPDEATRAKWQALDFDADAFLQGVGVDAAGGEQDRGVLEKIWARPTCDVNGMLGGYTGTGAKTVLPARASAKISFRLVPDQDPEAAAEQFRAYLHGIVPAGCSWELIVHHGAPAIRVPTDSPYLRAAREALENAYGREALLIGCGGSIPVVGVMKEVLGIDSLLMGFGLADDRMHSPNEKFEVRCFENGIKSHVALLDRMARGVGT</sequence>
<gene>
    <name evidence="5" type="ORF">SAMN05216241_1141</name>
</gene>
<dbReference type="PANTHER" id="PTHR43270">
    <property type="entry name" value="BETA-ALA-HIS DIPEPTIDASE"/>
    <property type="match status" value="1"/>
</dbReference>
<dbReference type="InterPro" id="IPR051458">
    <property type="entry name" value="Cyt/Met_Dipeptidase"/>
</dbReference>
<keyword evidence="6" id="KW-1185">Reference proteome</keyword>
<evidence type="ECO:0000313" key="6">
    <source>
        <dbReference type="Proteomes" id="UP000199415"/>
    </source>
</evidence>
<dbReference type="GO" id="GO:0006508">
    <property type="term" value="P:proteolysis"/>
    <property type="evidence" value="ECO:0007669"/>
    <property type="project" value="UniProtKB-KW"/>
</dbReference>
<dbReference type="NCBIfam" id="NF005914">
    <property type="entry name" value="PRK07907.1"/>
    <property type="match status" value="1"/>
</dbReference>
<evidence type="ECO:0000259" key="4">
    <source>
        <dbReference type="Pfam" id="PF07687"/>
    </source>
</evidence>
<evidence type="ECO:0000313" key="5">
    <source>
        <dbReference type="EMBL" id="SDG45710.1"/>
    </source>
</evidence>
<dbReference type="InterPro" id="IPR011650">
    <property type="entry name" value="Peptidase_M20_dimer"/>
</dbReference>
<dbReference type="Pfam" id="PF07687">
    <property type="entry name" value="M20_dimer"/>
    <property type="match status" value="1"/>
</dbReference>
<protein>
    <submittedName>
        <fullName evidence="5">Acetylornithine deacetylase/Succinyl-diaminopimelate desuccinylase</fullName>
    </submittedName>
</protein>
<dbReference type="RefSeq" id="WP_090021723.1">
    <property type="nucleotide sequence ID" value="NZ_FNCE01000014.1"/>
</dbReference>
<proteinExistence type="predicted"/>
<dbReference type="OrthoDB" id="9761532at2"/>
<dbReference type="GO" id="GO:0046872">
    <property type="term" value="F:metal ion binding"/>
    <property type="evidence" value="ECO:0007669"/>
    <property type="project" value="UniProtKB-KW"/>
</dbReference>
<dbReference type="GO" id="GO:0008233">
    <property type="term" value="F:peptidase activity"/>
    <property type="evidence" value="ECO:0007669"/>
    <property type="project" value="UniProtKB-KW"/>
</dbReference>
<dbReference type="EMBL" id="FNCE01000014">
    <property type="protein sequence ID" value="SDG45710.1"/>
    <property type="molecule type" value="Genomic_DNA"/>
</dbReference>
<keyword evidence="1" id="KW-0645">Protease</keyword>
<organism evidence="5 6">
    <name type="scientific">Limimonas halophila</name>
    <dbReference type="NCBI Taxonomy" id="1082479"/>
    <lineage>
        <taxon>Bacteria</taxon>
        <taxon>Pseudomonadati</taxon>
        <taxon>Pseudomonadota</taxon>
        <taxon>Alphaproteobacteria</taxon>
        <taxon>Rhodospirillales</taxon>
        <taxon>Rhodovibrionaceae</taxon>
        <taxon>Limimonas</taxon>
    </lineage>
</organism>
<dbReference type="PANTHER" id="PTHR43270:SF12">
    <property type="entry name" value="SUCCINYL-DIAMINOPIMELATE DESUCCINYLASE"/>
    <property type="match status" value="1"/>
</dbReference>
<dbReference type="Gene3D" id="3.40.630.10">
    <property type="entry name" value="Zn peptidases"/>
    <property type="match status" value="1"/>
</dbReference>
<dbReference type="InterPro" id="IPR002933">
    <property type="entry name" value="Peptidase_M20"/>
</dbReference>